<evidence type="ECO:0000256" key="1">
    <source>
        <dbReference type="SAM" id="MobiDB-lite"/>
    </source>
</evidence>
<keyword evidence="2" id="KW-0472">Membrane</keyword>
<comment type="caution">
    <text evidence="3">The sequence shown here is derived from an EMBL/GenBank/DDBJ whole genome shotgun (WGS) entry which is preliminary data.</text>
</comment>
<evidence type="ECO:0000313" key="3">
    <source>
        <dbReference type="EMBL" id="MCY1083720.1"/>
    </source>
</evidence>
<proteinExistence type="predicted"/>
<feature type="transmembrane region" description="Helical" evidence="2">
    <location>
        <begin position="171"/>
        <end position="193"/>
    </location>
</feature>
<dbReference type="Proteomes" id="UP001207654">
    <property type="component" value="Unassembled WGS sequence"/>
</dbReference>
<organism evidence="3 4">
    <name type="scientific">Archangium lansingense</name>
    <dbReference type="NCBI Taxonomy" id="2995310"/>
    <lineage>
        <taxon>Bacteria</taxon>
        <taxon>Pseudomonadati</taxon>
        <taxon>Myxococcota</taxon>
        <taxon>Myxococcia</taxon>
        <taxon>Myxococcales</taxon>
        <taxon>Cystobacterineae</taxon>
        <taxon>Archangiaceae</taxon>
        <taxon>Archangium</taxon>
    </lineage>
</organism>
<keyword evidence="2" id="KW-1133">Transmembrane helix</keyword>
<dbReference type="RefSeq" id="WP_267542242.1">
    <property type="nucleotide sequence ID" value="NZ_JAPNKA010000001.1"/>
</dbReference>
<dbReference type="EMBL" id="JAPNKA010000001">
    <property type="protein sequence ID" value="MCY1083720.1"/>
    <property type="molecule type" value="Genomic_DNA"/>
</dbReference>
<gene>
    <name evidence="3" type="ORF">OV287_55705</name>
</gene>
<feature type="region of interest" description="Disordered" evidence="1">
    <location>
        <begin position="1"/>
        <end position="28"/>
    </location>
</feature>
<name>A0ABT4APU6_9BACT</name>
<sequence>MPSTSRVPRPSEAEAPTPTSSSAPPRPGPSRVVVWLRRLRPLHRWVGVPLTLLILSSSLTGILLGWKKYVAVLQPPLQRGASLEALDWQPLHLISSAAEAGLRDHLGSAPGPIDRLDVRPSKGVAKVLFREGFWEVQVDLTTARVLSVDRRASDFIETLHDGSILGEASRATVSTVLGLGLLLLSFSGLWLWWGPKLARRSSPPPRDT</sequence>
<feature type="compositionally biased region" description="Low complexity" evidence="1">
    <location>
        <begin position="13"/>
        <end position="28"/>
    </location>
</feature>
<dbReference type="Pfam" id="PF03929">
    <property type="entry name" value="PepSY_TM"/>
    <property type="match status" value="1"/>
</dbReference>
<reference evidence="3 4" key="1">
    <citation type="submission" date="2022-11" db="EMBL/GenBank/DDBJ databases">
        <title>Minimal conservation of predation-associated metabolite biosynthetic gene clusters underscores biosynthetic potential of Myxococcota including descriptions for ten novel species: Archangium lansinium sp. nov., Myxococcus landrumus sp. nov., Nannocystis bai.</title>
        <authorList>
            <person name="Ahearne A."/>
            <person name="Stevens C."/>
            <person name="Phillips K."/>
        </authorList>
    </citation>
    <scope>NUCLEOTIDE SEQUENCE [LARGE SCALE GENOMIC DNA]</scope>
    <source>
        <strain evidence="3 4">MIWBW</strain>
    </source>
</reference>
<evidence type="ECO:0000256" key="2">
    <source>
        <dbReference type="SAM" id="Phobius"/>
    </source>
</evidence>
<keyword evidence="4" id="KW-1185">Reference proteome</keyword>
<feature type="transmembrane region" description="Helical" evidence="2">
    <location>
        <begin position="45"/>
        <end position="66"/>
    </location>
</feature>
<protein>
    <submittedName>
        <fullName evidence="3">PepSY domain-containing protein</fullName>
    </submittedName>
</protein>
<evidence type="ECO:0000313" key="4">
    <source>
        <dbReference type="Proteomes" id="UP001207654"/>
    </source>
</evidence>
<accession>A0ABT4APU6</accession>
<dbReference type="InterPro" id="IPR005625">
    <property type="entry name" value="PepSY-ass_TM"/>
</dbReference>
<keyword evidence="2" id="KW-0812">Transmembrane</keyword>